<reference evidence="1 2" key="1">
    <citation type="submission" date="2023-07" db="EMBL/GenBank/DDBJ databases">
        <title>Sorghum-associated microbial communities from plants grown in Nebraska, USA.</title>
        <authorList>
            <person name="Schachtman D."/>
        </authorList>
    </citation>
    <scope>NUCLEOTIDE SEQUENCE [LARGE SCALE GENOMIC DNA]</scope>
    <source>
        <strain evidence="1 2">CC482</strain>
    </source>
</reference>
<dbReference type="Proteomes" id="UP001229346">
    <property type="component" value="Unassembled WGS sequence"/>
</dbReference>
<accession>A0ABT9U577</accession>
<dbReference type="Pfam" id="PF24704">
    <property type="entry name" value="DUF7667"/>
    <property type="match status" value="1"/>
</dbReference>
<dbReference type="EMBL" id="JAUSSU010000009">
    <property type="protein sequence ID" value="MDQ0114802.1"/>
    <property type="molecule type" value="Genomic_DNA"/>
</dbReference>
<keyword evidence="2" id="KW-1185">Reference proteome</keyword>
<protein>
    <submittedName>
        <fullName evidence="1">Uncharacterized protein</fullName>
    </submittedName>
</protein>
<gene>
    <name evidence="1" type="ORF">J2T15_004259</name>
</gene>
<evidence type="ECO:0000313" key="2">
    <source>
        <dbReference type="Proteomes" id="UP001229346"/>
    </source>
</evidence>
<evidence type="ECO:0000313" key="1">
    <source>
        <dbReference type="EMBL" id="MDQ0114802.1"/>
    </source>
</evidence>
<dbReference type="InterPro" id="IPR056084">
    <property type="entry name" value="DUF7667"/>
</dbReference>
<dbReference type="RefSeq" id="WP_307206198.1">
    <property type="nucleotide sequence ID" value="NZ_JAUSSU010000009.1"/>
</dbReference>
<proteinExistence type="predicted"/>
<name>A0ABT9U577_PAEHA</name>
<sequence length="83" mass="9527">MIGIHPVHRRLAELTHKAKLLGGYHFLLQDEKLELDHCLAVNFDLVFKLDCLKSLAFVAHDSGDMEWQQDICAKIEQVESKLL</sequence>
<comment type="caution">
    <text evidence="1">The sequence shown here is derived from an EMBL/GenBank/DDBJ whole genome shotgun (WGS) entry which is preliminary data.</text>
</comment>
<organism evidence="1 2">
    <name type="scientific">Paenibacillus harenae</name>
    <dbReference type="NCBI Taxonomy" id="306543"/>
    <lineage>
        <taxon>Bacteria</taxon>
        <taxon>Bacillati</taxon>
        <taxon>Bacillota</taxon>
        <taxon>Bacilli</taxon>
        <taxon>Bacillales</taxon>
        <taxon>Paenibacillaceae</taxon>
        <taxon>Paenibacillus</taxon>
    </lineage>
</organism>